<accession>A0ABD2MJW7</accession>
<dbReference type="InterPro" id="IPR036691">
    <property type="entry name" value="Endo/exonu/phosph_ase_sf"/>
</dbReference>
<protein>
    <submittedName>
        <fullName evidence="1">Uncharacterized protein</fullName>
    </submittedName>
</protein>
<gene>
    <name evidence="1" type="ORF">HHI36_010754</name>
</gene>
<keyword evidence="2" id="KW-1185">Reference proteome</keyword>
<dbReference type="EMBL" id="JABFTP020000001">
    <property type="protein sequence ID" value="KAL3266590.1"/>
    <property type="molecule type" value="Genomic_DNA"/>
</dbReference>
<evidence type="ECO:0000313" key="2">
    <source>
        <dbReference type="Proteomes" id="UP001516400"/>
    </source>
</evidence>
<dbReference type="AlphaFoldDB" id="A0ABD2MJW7"/>
<sequence length="144" mass="16969">MYLKNGIDFEPVEVSKLDKCNILGVHLSEYRYNIYSIYRAPNNDKISYLHWFSRLLEENKNSLIVDDINLNVLDNYSYTIQNKNMFTRKKKHREGTNLDHVITPKCISCQVRPKNIIISDHKMLMVTAKLNKHKPLNKTNKITT</sequence>
<proteinExistence type="predicted"/>
<reference evidence="1 2" key="1">
    <citation type="journal article" date="2021" name="BMC Biol.">
        <title>Horizontally acquired antibacterial genes associated with adaptive radiation of ladybird beetles.</title>
        <authorList>
            <person name="Li H.S."/>
            <person name="Tang X.F."/>
            <person name="Huang Y.H."/>
            <person name="Xu Z.Y."/>
            <person name="Chen M.L."/>
            <person name="Du X.Y."/>
            <person name="Qiu B.Y."/>
            <person name="Chen P.T."/>
            <person name="Zhang W."/>
            <person name="Slipinski A."/>
            <person name="Escalona H.E."/>
            <person name="Waterhouse R.M."/>
            <person name="Zwick A."/>
            <person name="Pang H."/>
        </authorList>
    </citation>
    <scope>NUCLEOTIDE SEQUENCE [LARGE SCALE GENOMIC DNA]</scope>
    <source>
        <strain evidence="1">SYSU2018</strain>
    </source>
</reference>
<dbReference type="Gene3D" id="3.60.10.10">
    <property type="entry name" value="Endonuclease/exonuclease/phosphatase"/>
    <property type="match status" value="1"/>
</dbReference>
<comment type="caution">
    <text evidence="1">The sequence shown here is derived from an EMBL/GenBank/DDBJ whole genome shotgun (WGS) entry which is preliminary data.</text>
</comment>
<evidence type="ECO:0000313" key="1">
    <source>
        <dbReference type="EMBL" id="KAL3266590.1"/>
    </source>
</evidence>
<organism evidence="1 2">
    <name type="scientific">Cryptolaemus montrouzieri</name>
    <dbReference type="NCBI Taxonomy" id="559131"/>
    <lineage>
        <taxon>Eukaryota</taxon>
        <taxon>Metazoa</taxon>
        <taxon>Ecdysozoa</taxon>
        <taxon>Arthropoda</taxon>
        <taxon>Hexapoda</taxon>
        <taxon>Insecta</taxon>
        <taxon>Pterygota</taxon>
        <taxon>Neoptera</taxon>
        <taxon>Endopterygota</taxon>
        <taxon>Coleoptera</taxon>
        <taxon>Polyphaga</taxon>
        <taxon>Cucujiformia</taxon>
        <taxon>Coccinelloidea</taxon>
        <taxon>Coccinellidae</taxon>
        <taxon>Scymninae</taxon>
        <taxon>Scymnini</taxon>
        <taxon>Cryptolaemus</taxon>
    </lineage>
</organism>
<dbReference type="Proteomes" id="UP001516400">
    <property type="component" value="Unassembled WGS sequence"/>
</dbReference>
<name>A0ABD2MJW7_9CUCU</name>
<dbReference type="SUPFAM" id="SSF56219">
    <property type="entry name" value="DNase I-like"/>
    <property type="match status" value="1"/>
</dbReference>